<keyword evidence="9" id="KW-1185">Reference proteome</keyword>
<evidence type="ECO:0000259" key="7">
    <source>
        <dbReference type="PROSITE" id="PS51900"/>
    </source>
</evidence>
<evidence type="ECO:0000256" key="1">
    <source>
        <dbReference type="ARBA" id="ARBA00008857"/>
    </source>
</evidence>
<comment type="similarity">
    <text evidence="1">Belongs to the 'phage' integrase family.</text>
</comment>
<evidence type="ECO:0000256" key="5">
    <source>
        <dbReference type="PROSITE-ProRule" id="PRU01248"/>
    </source>
</evidence>
<dbReference type="Pfam" id="PF20172">
    <property type="entry name" value="DUF6538"/>
    <property type="match status" value="1"/>
</dbReference>
<name>A0ABT9EC69_9PROT</name>
<reference evidence="8 9" key="1">
    <citation type="submission" date="2023-08" db="EMBL/GenBank/DDBJ databases">
        <title>The draft genome sequence of Paracraurococcus sp. LOR1-02.</title>
        <authorList>
            <person name="Kingkaew E."/>
            <person name="Tanasupawat S."/>
        </authorList>
    </citation>
    <scope>NUCLEOTIDE SEQUENCE [LARGE SCALE GENOMIC DNA]</scope>
    <source>
        <strain evidence="8 9">LOR1-02</strain>
    </source>
</reference>
<evidence type="ECO:0000313" key="9">
    <source>
        <dbReference type="Proteomes" id="UP001243009"/>
    </source>
</evidence>
<accession>A0ABT9EC69</accession>
<evidence type="ECO:0000256" key="6">
    <source>
        <dbReference type="SAM" id="MobiDB-lite"/>
    </source>
</evidence>
<feature type="domain" description="Core-binding (CB)" evidence="7">
    <location>
        <begin position="224"/>
        <end position="303"/>
    </location>
</feature>
<dbReference type="RefSeq" id="WP_305108656.1">
    <property type="nucleotide sequence ID" value="NZ_JAUTWS010000123.1"/>
</dbReference>
<dbReference type="Proteomes" id="UP001243009">
    <property type="component" value="Unassembled WGS sequence"/>
</dbReference>
<sequence length="543" mass="59736">MSRPIRRASGDFAFRARVPADVQAVAGKKFYSVALVTKDPAEAKRRHREEEAIFTAKIAEWRRQSNRVDLTREQATEIAARWAAALKTGAIQWDAAGGTVPALASPQSEGSTEHPPLEGDSFEARLAAHVMQALALAGLTATDSGWRLLRDIMVPLARRAHVEAGLRAWATPGTLDRAAAAKRGVLEPISLSIEPRSPIQPSPGSRPATPNPPAQHGPTAREGVTFDELIRGWSRITAAKPRTVDDTRMILNSLKRFLGHDDAGAVTTAALKRWRDDALDRGLTNNTFNNRLSMIRQVFAWGVKDGQLPSDPTEGLRLPKSKNAQRFPYSDEQMVQILLASRSEKAAGRRWAHWIMAFTGMRAGEVLQLSGADVRQDPATGVWYIAVNEDDEGKSVKNGQTRHVPLHPALICEGFVTFAQTVAASAPLFPDKKCDKFGRRGGRAWNYVGKWIRETVGITDERLAPDHSWRHRMEDELRAAEVPSDARNAIVGHADQSVGRVYGLRGESLARLYRELSKVQVPKGLFPEDAAPVHAVPRLVHAM</sequence>
<feature type="region of interest" description="Disordered" evidence="6">
    <location>
        <begin position="191"/>
        <end position="223"/>
    </location>
</feature>
<dbReference type="EMBL" id="JAUTWS010000123">
    <property type="protein sequence ID" value="MDO9713807.1"/>
    <property type="molecule type" value="Genomic_DNA"/>
</dbReference>
<keyword evidence="4" id="KW-0233">DNA recombination</keyword>
<evidence type="ECO:0000256" key="3">
    <source>
        <dbReference type="ARBA" id="ARBA00023125"/>
    </source>
</evidence>
<evidence type="ECO:0000256" key="2">
    <source>
        <dbReference type="ARBA" id="ARBA00022908"/>
    </source>
</evidence>
<comment type="caution">
    <text evidence="8">The sequence shown here is derived from an EMBL/GenBank/DDBJ whole genome shotgun (WGS) entry which is preliminary data.</text>
</comment>
<dbReference type="InterPro" id="IPR011010">
    <property type="entry name" value="DNA_brk_join_enz"/>
</dbReference>
<dbReference type="Gene3D" id="1.10.150.130">
    <property type="match status" value="1"/>
</dbReference>
<keyword evidence="2" id="KW-0229">DNA integration</keyword>
<dbReference type="PANTHER" id="PTHR30349:SF41">
    <property type="entry name" value="INTEGRASE_RECOMBINASE PROTEIN MJ0367-RELATED"/>
    <property type="match status" value="1"/>
</dbReference>
<dbReference type="InterPro" id="IPR010998">
    <property type="entry name" value="Integrase_recombinase_N"/>
</dbReference>
<dbReference type="PANTHER" id="PTHR30349">
    <property type="entry name" value="PHAGE INTEGRASE-RELATED"/>
    <property type="match status" value="1"/>
</dbReference>
<protein>
    <recommendedName>
        <fullName evidence="7">Core-binding (CB) domain-containing protein</fullName>
    </recommendedName>
</protein>
<evidence type="ECO:0000256" key="4">
    <source>
        <dbReference type="ARBA" id="ARBA00023172"/>
    </source>
</evidence>
<keyword evidence="3 5" id="KW-0238">DNA-binding</keyword>
<dbReference type="PROSITE" id="PS51900">
    <property type="entry name" value="CB"/>
    <property type="match status" value="1"/>
</dbReference>
<proteinExistence type="inferred from homology"/>
<dbReference type="InterPro" id="IPR044068">
    <property type="entry name" value="CB"/>
</dbReference>
<dbReference type="InterPro" id="IPR013762">
    <property type="entry name" value="Integrase-like_cat_sf"/>
</dbReference>
<dbReference type="InterPro" id="IPR050090">
    <property type="entry name" value="Tyrosine_recombinase_XerCD"/>
</dbReference>
<feature type="region of interest" description="Disordered" evidence="6">
    <location>
        <begin position="100"/>
        <end position="119"/>
    </location>
</feature>
<dbReference type="Gene3D" id="1.10.443.10">
    <property type="entry name" value="Intergrase catalytic core"/>
    <property type="match status" value="1"/>
</dbReference>
<dbReference type="InterPro" id="IPR046668">
    <property type="entry name" value="DUF6538"/>
</dbReference>
<dbReference type="SUPFAM" id="SSF56349">
    <property type="entry name" value="DNA breaking-rejoining enzymes"/>
    <property type="match status" value="1"/>
</dbReference>
<evidence type="ECO:0000313" key="8">
    <source>
        <dbReference type="EMBL" id="MDO9713807.1"/>
    </source>
</evidence>
<organism evidence="8 9">
    <name type="scientific">Paracraurococcus lichenis</name>
    <dbReference type="NCBI Taxonomy" id="3064888"/>
    <lineage>
        <taxon>Bacteria</taxon>
        <taxon>Pseudomonadati</taxon>
        <taxon>Pseudomonadota</taxon>
        <taxon>Alphaproteobacteria</taxon>
        <taxon>Acetobacterales</taxon>
        <taxon>Roseomonadaceae</taxon>
        <taxon>Paracraurococcus</taxon>
    </lineage>
</organism>
<gene>
    <name evidence="8" type="ORF">Q7A36_36190</name>
</gene>